<dbReference type="FunFam" id="3.20.20.60:FF:000003">
    <property type="entry name" value="3-methyl-2-oxobutanoate hydroxymethyltransferase"/>
    <property type="match status" value="1"/>
</dbReference>
<feature type="binding site" evidence="7 10">
    <location>
        <position position="130"/>
    </location>
    <ligand>
        <name>Mg(2+)</name>
        <dbReference type="ChEBI" id="CHEBI:18420"/>
    </ligand>
</feature>
<protein>
    <recommendedName>
        <fullName evidence="7">3-methyl-2-oxobutanoate hydroxymethyltransferase</fullName>
        <ecNumber evidence="7">2.1.2.11</ecNumber>
    </recommendedName>
    <alternativeName>
        <fullName evidence="7">Ketopantoate hydroxymethyltransferase</fullName>
        <shortName evidence="7">KPHMT</shortName>
    </alternativeName>
</protein>
<dbReference type="PANTHER" id="PTHR20881">
    <property type="entry name" value="3-METHYL-2-OXOBUTANOATE HYDROXYMETHYLTRANSFERASE"/>
    <property type="match status" value="1"/>
</dbReference>
<dbReference type="InterPro" id="IPR003700">
    <property type="entry name" value="Pantoate_hydroxy_MeTrfase"/>
</dbReference>
<keyword evidence="12" id="KW-1185">Reference proteome</keyword>
<dbReference type="InterPro" id="IPR040442">
    <property type="entry name" value="Pyrv_kinase-like_dom_sf"/>
</dbReference>
<dbReference type="AlphaFoldDB" id="A0A975FZD3"/>
<name>A0A975FZD3_9CAUL</name>
<evidence type="ECO:0000256" key="7">
    <source>
        <dbReference type="HAMAP-Rule" id="MF_00156"/>
    </source>
</evidence>
<evidence type="ECO:0000256" key="1">
    <source>
        <dbReference type="ARBA" id="ARBA00005033"/>
    </source>
</evidence>
<keyword evidence="4 7" id="KW-0566">Pantothenate biosynthesis</keyword>
<dbReference type="PANTHER" id="PTHR20881:SF0">
    <property type="entry name" value="3-METHYL-2-OXOBUTANOATE HYDROXYMETHYLTRANSFERASE"/>
    <property type="match status" value="1"/>
</dbReference>
<feature type="binding site" evidence="7 10">
    <location>
        <position position="60"/>
    </location>
    <ligand>
        <name>Mg(2+)</name>
        <dbReference type="ChEBI" id="CHEBI:18420"/>
    </ligand>
</feature>
<keyword evidence="7" id="KW-0963">Cytoplasm</keyword>
<evidence type="ECO:0000256" key="10">
    <source>
        <dbReference type="PIRSR" id="PIRSR000388-3"/>
    </source>
</evidence>
<dbReference type="Proteomes" id="UP000676409">
    <property type="component" value="Chromosome"/>
</dbReference>
<dbReference type="KEGG" id="caul:KCG34_21760"/>
<dbReference type="SUPFAM" id="SSF51621">
    <property type="entry name" value="Phosphoenolpyruvate/pyruvate domain"/>
    <property type="match status" value="1"/>
</dbReference>
<evidence type="ECO:0000313" key="12">
    <source>
        <dbReference type="Proteomes" id="UP000676409"/>
    </source>
</evidence>
<feature type="binding site" evidence="7 10">
    <location>
        <position position="99"/>
    </location>
    <ligand>
        <name>Mg(2+)</name>
        <dbReference type="ChEBI" id="CHEBI:18420"/>
    </ligand>
</feature>
<evidence type="ECO:0000256" key="4">
    <source>
        <dbReference type="ARBA" id="ARBA00022655"/>
    </source>
</evidence>
<feature type="binding site" evidence="7 9">
    <location>
        <begin position="60"/>
        <end position="61"/>
    </location>
    <ligand>
        <name>3-methyl-2-oxobutanoate</name>
        <dbReference type="ChEBI" id="CHEBI:11851"/>
    </ligand>
</feature>
<comment type="similarity">
    <text evidence="2 7">Belongs to the PanB family.</text>
</comment>
<feature type="active site" description="Proton acceptor" evidence="7 8">
    <location>
        <position position="196"/>
    </location>
</feature>
<evidence type="ECO:0000313" key="11">
    <source>
        <dbReference type="EMBL" id="QUD87642.1"/>
    </source>
</evidence>
<evidence type="ECO:0000256" key="8">
    <source>
        <dbReference type="PIRSR" id="PIRSR000388-1"/>
    </source>
</evidence>
<dbReference type="NCBIfam" id="TIGR00222">
    <property type="entry name" value="panB"/>
    <property type="match status" value="1"/>
</dbReference>
<evidence type="ECO:0000256" key="9">
    <source>
        <dbReference type="PIRSR" id="PIRSR000388-2"/>
    </source>
</evidence>
<comment type="subcellular location">
    <subcellularLocation>
        <location evidence="7">Cytoplasm</location>
    </subcellularLocation>
</comment>
<dbReference type="CDD" id="cd06557">
    <property type="entry name" value="KPHMT-like"/>
    <property type="match status" value="1"/>
</dbReference>
<dbReference type="EC" id="2.1.2.11" evidence="7"/>
<comment type="pathway">
    <text evidence="1 7">Cofactor biosynthesis; (R)-pantothenate biosynthesis; (R)-pantoate from 3-methyl-2-oxobutanoate: step 1/2.</text>
</comment>
<evidence type="ECO:0000256" key="3">
    <source>
        <dbReference type="ARBA" id="ARBA00011424"/>
    </source>
</evidence>
<dbReference type="GO" id="GO:0015940">
    <property type="term" value="P:pantothenate biosynthetic process"/>
    <property type="evidence" value="ECO:0007669"/>
    <property type="project" value="UniProtKB-UniRule"/>
</dbReference>
<dbReference type="EMBL" id="CP073078">
    <property type="protein sequence ID" value="QUD87642.1"/>
    <property type="molecule type" value="Genomic_DNA"/>
</dbReference>
<feature type="binding site" evidence="7 9">
    <location>
        <position position="99"/>
    </location>
    <ligand>
        <name>3-methyl-2-oxobutanoate</name>
        <dbReference type="ChEBI" id="CHEBI:11851"/>
    </ligand>
</feature>
<sequence>MQAILRRRRAVAKDTPVRTTTRDLQAMKRRGEKIAMVTAYDYPSAALVDRAGLPVILVGDSLGMVVHGHGTTLPVSLDDMVRHAAAVVRGAESALVVGDLPFLTYATLEEAVRAAGRMMQEAGVQAVKLEGAGAMIPIVERLVALGVPVMGHLGYTPQSTNVIGARAQAKDAEAAQKLLDDALALEAAGAFSVVLELVPKALGEKVSQALTIPVIGIGAGVGCDGQVQVWHDILGLLPGKPPRHAKVYAEIGEAIEKALKAYRDEVAAGTFPTDAQSVAVKKG</sequence>
<dbReference type="GO" id="GO:0003864">
    <property type="term" value="F:3-methyl-2-oxobutanoate hydroxymethyltransferase activity"/>
    <property type="evidence" value="ECO:0007669"/>
    <property type="project" value="UniProtKB-UniRule"/>
</dbReference>
<dbReference type="Pfam" id="PF02548">
    <property type="entry name" value="Pantoate_transf"/>
    <property type="match status" value="1"/>
</dbReference>
<evidence type="ECO:0000256" key="5">
    <source>
        <dbReference type="ARBA" id="ARBA00022679"/>
    </source>
</evidence>
<dbReference type="HAMAP" id="MF_00156">
    <property type="entry name" value="PanB"/>
    <property type="match status" value="1"/>
</dbReference>
<dbReference type="Gene3D" id="3.20.20.60">
    <property type="entry name" value="Phosphoenolpyruvate-binding domains"/>
    <property type="match status" value="1"/>
</dbReference>
<dbReference type="GO" id="GO:0000287">
    <property type="term" value="F:magnesium ion binding"/>
    <property type="evidence" value="ECO:0007669"/>
    <property type="project" value="TreeGrafter"/>
</dbReference>
<comment type="cofactor">
    <cofactor evidence="7 10">
        <name>Mg(2+)</name>
        <dbReference type="ChEBI" id="CHEBI:18420"/>
    </cofactor>
    <text evidence="7 10">Binds 1 Mg(2+) ion per subunit.</text>
</comment>
<dbReference type="PIRSF" id="PIRSF000388">
    <property type="entry name" value="Pantoate_hydroxy_MeTrfase"/>
    <property type="match status" value="1"/>
</dbReference>
<comment type="subunit">
    <text evidence="3 7">Homodecamer; pentamer of dimers.</text>
</comment>
<comment type="catalytic activity">
    <reaction evidence="7">
        <text>(6R)-5,10-methylene-5,6,7,8-tetrahydrofolate + 3-methyl-2-oxobutanoate + H2O = 2-dehydropantoate + (6S)-5,6,7,8-tetrahydrofolate</text>
        <dbReference type="Rhea" id="RHEA:11824"/>
        <dbReference type="ChEBI" id="CHEBI:11561"/>
        <dbReference type="ChEBI" id="CHEBI:11851"/>
        <dbReference type="ChEBI" id="CHEBI:15377"/>
        <dbReference type="ChEBI" id="CHEBI:15636"/>
        <dbReference type="ChEBI" id="CHEBI:57453"/>
        <dbReference type="EC" id="2.1.2.11"/>
    </reaction>
</comment>
<organism evidence="11 12">
    <name type="scientific">Phenylobacterium montanum</name>
    <dbReference type="NCBI Taxonomy" id="2823693"/>
    <lineage>
        <taxon>Bacteria</taxon>
        <taxon>Pseudomonadati</taxon>
        <taxon>Pseudomonadota</taxon>
        <taxon>Alphaproteobacteria</taxon>
        <taxon>Caulobacterales</taxon>
        <taxon>Caulobacteraceae</taxon>
        <taxon>Phenylobacterium</taxon>
    </lineage>
</organism>
<reference evidence="11" key="1">
    <citation type="submission" date="2021-04" db="EMBL/GenBank/DDBJ databases">
        <title>The complete genome sequence of Caulobacter sp. S6.</title>
        <authorList>
            <person name="Tang Y."/>
            <person name="Ouyang W."/>
            <person name="Liu Q."/>
            <person name="Huang B."/>
            <person name="Guo Z."/>
            <person name="Lei P."/>
        </authorList>
    </citation>
    <scope>NUCLEOTIDE SEQUENCE</scope>
    <source>
        <strain evidence="11">S6</strain>
    </source>
</reference>
<proteinExistence type="inferred from homology"/>
<keyword evidence="5 7" id="KW-0808">Transferase</keyword>
<evidence type="ECO:0000256" key="6">
    <source>
        <dbReference type="ARBA" id="ARBA00056497"/>
    </source>
</evidence>
<dbReference type="InterPro" id="IPR015813">
    <property type="entry name" value="Pyrv/PenolPyrv_kinase-like_dom"/>
</dbReference>
<dbReference type="GO" id="GO:0005737">
    <property type="term" value="C:cytoplasm"/>
    <property type="evidence" value="ECO:0007669"/>
    <property type="project" value="UniProtKB-SubCell"/>
</dbReference>
<gene>
    <name evidence="7 11" type="primary">panB</name>
    <name evidence="11" type="ORF">KCG34_21760</name>
</gene>
<comment type="function">
    <text evidence="6 7">Catalyzes the reversible reaction in which hydroxymethyl group from 5,10-methylenetetrahydrofolate is transferred onto alpha-ketoisovalerate to form ketopantoate.</text>
</comment>
<feature type="binding site" evidence="7 9">
    <location>
        <position position="128"/>
    </location>
    <ligand>
        <name>3-methyl-2-oxobutanoate</name>
        <dbReference type="ChEBI" id="CHEBI:11851"/>
    </ligand>
</feature>
<keyword evidence="7 10" id="KW-0460">Magnesium</keyword>
<dbReference type="NCBIfam" id="NF001452">
    <property type="entry name" value="PRK00311.1"/>
    <property type="match status" value="1"/>
</dbReference>
<accession>A0A975FZD3</accession>
<evidence type="ECO:0000256" key="2">
    <source>
        <dbReference type="ARBA" id="ARBA00008676"/>
    </source>
</evidence>
<keyword evidence="7 10" id="KW-0479">Metal-binding</keyword>